<reference evidence="3" key="1">
    <citation type="submission" date="2022-08" db="EMBL/GenBank/DDBJ databases">
        <authorList>
            <person name="Gutierrez-Valencia J."/>
        </authorList>
    </citation>
    <scope>NUCLEOTIDE SEQUENCE</scope>
</reference>
<evidence type="ECO:0000313" key="3">
    <source>
        <dbReference type="EMBL" id="CAI0432564.1"/>
    </source>
</evidence>
<keyword evidence="4" id="KW-1185">Reference proteome</keyword>
<evidence type="ECO:0000256" key="1">
    <source>
        <dbReference type="SAM" id="MobiDB-lite"/>
    </source>
</evidence>
<keyword evidence="2" id="KW-1133">Transmembrane helix</keyword>
<keyword evidence="2" id="KW-0812">Transmembrane</keyword>
<proteinExistence type="predicted"/>
<name>A0AAV0LD82_9ROSI</name>
<dbReference type="EMBL" id="CAMGYJ010000006">
    <property type="protein sequence ID" value="CAI0432564.1"/>
    <property type="molecule type" value="Genomic_DNA"/>
</dbReference>
<feature type="transmembrane region" description="Helical" evidence="2">
    <location>
        <begin position="30"/>
        <end position="50"/>
    </location>
</feature>
<protein>
    <submittedName>
        <fullName evidence="3">Uncharacterized protein</fullName>
    </submittedName>
</protein>
<sequence length="88" mass="9559">MSEMVAGADSDSGSRRRQRTSPSTDIFGRYASEFVACVFDILFLIPMLYFDFGMWVRGGGSGAAADAETTATSQRKHQNLSNPPLCSD</sequence>
<gene>
    <name evidence="3" type="ORF">LITE_LOCUS23499</name>
</gene>
<keyword evidence="2" id="KW-0472">Membrane</keyword>
<feature type="compositionally biased region" description="Polar residues" evidence="1">
    <location>
        <begin position="69"/>
        <end position="88"/>
    </location>
</feature>
<feature type="region of interest" description="Disordered" evidence="1">
    <location>
        <begin position="1"/>
        <end position="22"/>
    </location>
</feature>
<comment type="caution">
    <text evidence="3">The sequence shown here is derived from an EMBL/GenBank/DDBJ whole genome shotgun (WGS) entry which is preliminary data.</text>
</comment>
<dbReference type="AlphaFoldDB" id="A0AAV0LD82"/>
<evidence type="ECO:0000313" key="4">
    <source>
        <dbReference type="Proteomes" id="UP001154282"/>
    </source>
</evidence>
<accession>A0AAV0LD82</accession>
<organism evidence="3 4">
    <name type="scientific">Linum tenue</name>
    <dbReference type="NCBI Taxonomy" id="586396"/>
    <lineage>
        <taxon>Eukaryota</taxon>
        <taxon>Viridiplantae</taxon>
        <taxon>Streptophyta</taxon>
        <taxon>Embryophyta</taxon>
        <taxon>Tracheophyta</taxon>
        <taxon>Spermatophyta</taxon>
        <taxon>Magnoliopsida</taxon>
        <taxon>eudicotyledons</taxon>
        <taxon>Gunneridae</taxon>
        <taxon>Pentapetalae</taxon>
        <taxon>rosids</taxon>
        <taxon>fabids</taxon>
        <taxon>Malpighiales</taxon>
        <taxon>Linaceae</taxon>
        <taxon>Linum</taxon>
    </lineage>
</organism>
<feature type="region of interest" description="Disordered" evidence="1">
    <location>
        <begin position="60"/>
        <end position="88"/>
    </location>
</feature>
<dbReference type="Proteomes" id="UP001154282">
    <property type="component" value="Unassembled WGS sequence"/>
</dbReference>
<evidence type="ECO:0000256" key="2">
    <source>
        <dbReference type="SAM" id="Phobius"/>
    </source>
</evidence>